<comment type="caution">
    <text evidence="2">The sequence shown here is derived from an EMBL/GenBank/DDBJ whole genome shotgun (WGS) entry which is preliminary data.</text>
</comment>
<evidence type="ECO:0000313" key="3">
    <source>
        <dbReference type="Proteomes" id="UP000653797"/>
    </source>
</evidence>
<gene>
    <name evidence="2" type="ORF">IC230_15210</name>
</gene>
<keyword evidence="3" id="KW-1185">Reference proteome</keyword>
<dbReference type="InterPro" id="IPR013619">
    <property type="entry name" value="DUF1737"/>
</dbReference>
<name>A0A927GE48_9BACT</name>
<evidence type="ECO:0000313" key="2">
    <source>
        <dbReference type="EMBL" id="MBD2754256.1"/>
    </source>
</evidence>
<feature type="domain" description="DUF1737" evidence="1">
    <location>
        <begin position="1"/>
        <end position="52"/>
    </location>
</feature>
<reference evidence="2" key="1">
    <citation type="submission" date="2020-09" db="EMBL/GenBank/DDBJ databases">
        <authorList>
            <person name="Kim M.K."/>
        </authorList>
    </citation>
    <scope>NUCLEOTIDE SEQUENCE</scope>
    <source>
        <strain evidence="2">BT704</strain>
    </source>
</reference>
<dbReference type="Pfam" id="PF08410">
    <property type="entry name" value="DUF1737"/>
    <property type="match status" value="1"/>
</dbReference>
<organism evidence="2 3">
    <name type="scientific">Spirosoma validum</name>
    <dbReference type="NCBI Taxonomy" id="2771355"/>
    <lineage>
        <taxon>Bacteria</taxon>
        <taxon>Pseudomonadati</taxon>
        <taxon>Bacteroidota</taxon>
        <taxon>Cytophagia</taxon>
        <taxon>Cytophagales</taxon>
        <taxon>Cytophagaceae</taxon>
        <taxon>Spirosoma</taxon>
    </lineage>
</organism>
<protein>
    <submittedName>
        <fullName evidence="2">DUF1737 domain-containing protein</fullName>
    </submittedName>
</protein>
<dbReference type="AlphaFoldDB" id="A0A927GE48"/>
<dbReference type="EMBL" id="JACXAA010000005">
    <property type="protein sequence ID" value="MBD2754256.1"/>
    <property type="molecule type" value="Genomic_DNA"/>
</dbReference>
<accession>A0A927GE48</accession>
<evidence type="ECO:0000259" key="1">
    <source>
        <dbReference type="Pfam" id="PF08410"/>
    </source>
</evidence>
<sequence length="53" mass="5975">MRQYEVCEGNTADELERAVRGRLSAGFVLHGSMVVVYDHSTGTLRFFQSLVKL</sequence>
<proteinExistence type="predicted"/>
<dbReference type="Proteomes" id="UP000653797">
    <property type="component" value="Unassembled WGS sequence"/>
</dbReference>
<dbReference type="RefSeq" id="WP_191039895.1">
    <property type="nucleotide sequence ID" value="NZ_JACXAA010000005.1"/>
</dbReference>